<sequence length="239" mass="26160">MAEKGFEYTSNNGYSQTKSYIYGITSASEASVYGYRNPVEPGTEQLETEVDRPEEEGASGLEPAAEGSGLSAEYYLALNGNQDEWIPVEDETTGAVVANYEPDSCWGKAMDELQPRWGQRYSLESVAYEIAGDASLRALNSQSVQDGFADWSACMDGRGFDYAEPSAAYLSEWPGDTPGIDEIKTAVADAECKESTGLNKIWSAENARFQTEALNEYPGFVEQWNEILQAELDAARGVK</sequence>
<reference evidence="2" key="1">
    <citation type="submission" date="2024-02" db="EMBL/GenBank/DDBJ databases">
        <title>Tomenella chthoni gen. nov. sp. nov., a member of the family Jonesiaceae isolated from bat guano.</title>
        <authorList>
            <person name="Miller S.L."/>
            <person name="King J."/>
            <person name="Sankaranarayanan K."/>
            <person name="Lawson P.A."/>
        </authorList>
    </citation>
    <scope>NUCLEOTIDE SEQUENCE</scope>
    <source>
        <strain evidence="2">BS-20</strain>
    </source>
</reference>
<feature type="region of interest" description="Disordered" evidence="1">
    <location>
        <begin position="35"/>
        <end position="66"/>
    </location>
</feature>
<name>A0AAU7DWB4_9MICO</name>
<feature type="compositionally biased region" description="Acidic residues" evidence="1">
    <location>
        <begin position="46"/>
        <end position="57"/>
    </location>
</feature>
<accession>A0AAU7DWB4</accession>
<evidence type="ECO:0000313" key="2">
    <source>
        <dbReference type="EMBL" id="XBH22447.1"/>
    </source>
</evidence>
<organism evidence="2">
    <name type="scientific">Jonesiaceae bacterium BS-20</name>
    <dbReference type="NCBI Taxonomy" id="3120821"/>
    <lineage>
        <taxon>Bacteria</taxon>
        <taxon>Bacillati</taxon>
        <taxon>Actinomycetota</taxon>
        <taxon>Actinomycetes</taxon>
        <taxon>Micrococcales</taxon>
        <taxon>Jonesiaceae</taxon>
    </lineage>
</organism>
<dbReference type="AlphaFoldDB" id="A0AAU7DWB4"/>
<evidence type="ECO:0000256" key="1">
    <source>
        <dbReference type="SAM" id="MobiDB-lite"/>
    </source>
</evidence>
<dbReference type="EMBL" id="CP146203">
    <property type="protein sequence ID" value="XBH22447.1"/>
    <property type="molecule type" value="Genomic_DNA"/>
</dbReference>
<protein>
    <submittedName>
        <fullName evidence="2">Uncharacterized protein</fullName>
    </submittedName>
</protein>
<proteinExistence type="predicted"/>
<gene>
    <name evidence="2" type="ORF">V5R04_04275</name>
</gene>